<protein>
    <submittedName>
        <fullName evidence="3">Uncharacterized protein</fullName>
    </submittedName>
</protein>
<dbReference type="AlphaFoldDB" id="A0A915HJ54"/>
<name>A0A915HJ54_ROMCU</name>
<dbReference type="PROSITE" id="PS51257">
    <property type="entry name" value="PROKAR_LIPOPROTEIN"/>
    <property type="match status" value="1"/>
</dbReference>
<feature type="signal peptide" evidence="1">
    <location>
        <begin position="1"/>
        <end position="29"/>
    </location>
</feature>
<keyword evidence="1" id="KW-0732">Signal</keyword>
<keyword evidence="2" id="KW-1185">Reference proteome</keyword>
<proteinExistence type="predicted"/>
<reference evidence="3" key="1">
    <citation type="submission" date="2022-11" db="UniProtKB">
        <authorList>
            <consortium name="WormBaseParasite"/>
        </authorList>
    </citation>
    <scope>IDENTIFICATION</scope>
</reference>
<sequence>MPIRTPTQQFKFFWHMSLLGALLMASCERKSTYKSRNWRTSGADICIEVECHKEKEVIIQRIVWSEGPKAQAPCLLTASSGRPFKESCKQGSAMACCPRPLQQQAMYFMLQDVGLPLDHLLTIAMGQQEAGLMKPNPDAGRLLP</sequence>
<evidence type="ECO:0000313" key="2">
    <source>
        <dbReference type="Proteomes" id="UP000887565"/>
    </source>
</evidence>
<accession>A0A915HJ54</accession>
<dbReference type="WBParaSite" id="nRc.2.0.1.t02023-RA">
    <property type="protein sequence ID" value="nRc.2.0.1.t02023-RA"/>
    <property type="gene ID" value="nRc.2.0.1.g02023"/>
</dbReference>
<evidence type="ECO:0000256" key="1">
    <source>
        <dbReference type="SAM" id="SignalP"/>
    </source>
</evidence>
<feature type="chain" id="PRO_5037263866" evidence="1">
    <location>
        <begin position="30"/>
        <end position="144"/>
    </location>
</feature>
<dbReference type="Proteomes" id="UP000887565">
    <property type="component" value="Unplaced"/>
</dbReference>
<organism evidence="2 3">
    <name type="scientific">Romanomermis culicivorax</name>
    <name type="common">Nematode worm</name>
    <dbReference type="NCBI Taxonomy" id="13658"/>
    <lineage>
        <taxon>Eukaryota</taxon>
        <taxon>Metazoa</taxon>
        <taxon>Ecdysozoa</taxon>
        <taxon>Nematoda</taxon>
        <taxon>Enoplea</taxon>
        <taxon>Dorylaimia</taxon>
        <taxon>Mermithida</taxon>
        <taxon>Mermithoidea</taxon>
        <taxon>Mermithidae</taxon>
        <taxon>Romanomermis</taxon>
    </lineage>
</organism>
<evidence type="ECO:0000313" key="3">
    <source>
        <dbReference type="WBParaSite" id="nRc.2.0.1.t02023-RA"/>
    </source>
</evidence>